<dbReference type="KEGG" id="sde:Sde_0069"/>
<gene>
    <name evidence="1" type="ordered locus">Sde_0069</name>
</gene>
<dbReference type="Proteomes" id="UP000001947">
    <property type="component" value="Chromosome"/>
</dbReference>
<dbReference type="AlphaFoldDB" id="Q21PP6"/>
<organism evidence="1 2">
    <name type="scientific">Saccharophagus degradans (strain 2-40 / ATCC 43961 / DSM 17024)</name>
    <dbReference type="NCBI Taxonomy" id="203122"/>
    <lineage>
        <taxon>Bacteria</taxon>
        <taxon>Pseudomonadati</taxon>
        <taxon>Pseudomonadota</taxon>
        <taxon>Gammaproteobacteria</taxon>
        <taxon>Cellvibrionales</taxon>
        <taxon>Cellvibrionaceae</taxon>
        <taxon>Saccharophagus</taxon>
    </lineage>
</organism>
<dbReference type="STRING" id="203122.Sde_0069"/>
<evidence type="ECO:0000313" key="1">
    <source>
        <dbReference type="EMBL" id="ABD79333.1"/>
    </source>
</evidence>
<dbReference type="RefSeq" id="WP_011466557.1">
    <property type="nucleotide sequence ID" value="NC_007912.1"/>
</dbReference>
<dbReference type="GeneID" id="98611786"/>
<sequence>MSFELGFFAIHQGETSVEKIEELYNKVMRNEQVEWNSNEQFDLFKAELFAEHPPLDENADDDEYDDSAWACDVLHGEGYICVSVGSGPASSAAIDLIEVLANKYRVATVNPQAAPPENVMFSSGSQ</sequence>
<evidence type="ECO:0000313" key="2">
    <source>
        <dbReference type="Proteomes" id="UP000001947"/>
    </source>
</evidence>
<protein>
    <submittedName>
        <fullName evidence="1">Uncharacterized protein</fullName>
    </submittedName>
</protein>
<dbReference type="EMBL" id="CP000282">
    <property type="protein sequence ID" value="ABD79333.1"/>
    <property type="molecule type" value="Genomic_DNA"/>
</dbReference>
<dbReference type="HOGENOM" id="CLU_1979962_0_0_6"/>
<name>Q21PP6_SACD2</name>
<reference evidence="1 2" key="1">
    <citation type="journal article" date="2008" name="PLoS Genet.">
        <title>Complete genome sequence of the complex carbohydrate-degrading marine bacterium, Saccharophagus degradans strain 2-40 T.</title>
        <authorList>
            <person name="Weiner R.M."/>
            <person name="Taylor L.E.II."/>
            <person name="Henrissat B."/>
            <person name="Hauser L."/>
            <person name="Land M."/>
            <person name="Coutinho P.M."/>
            <person name="Rancurel C."/>
            <person name="Saunders E.H."/>
            <person name="Longmire A.G."/>
            <person name="Zhang H."/>
            <person name="Bayer E.A."/>
            <person name="Gilbert H.J."/>
            <person name="Larimer F."/>
            <person name="Zhulin I.B."/>
            <person name="Ekborg N.A."/>
            <person name="Lamed R."/>
            <person name="Richardson P.M."/>
            <person name="Borovok I."/>
            <person name="Hutcheson S."/>
        </authorList>
    </citation>
    <scope>NUCLEOTIDE SEQUENCE [LARGE SCALE GENOMIC DNA]</scope>
    <source>
        <strain evidence="2">2-40 / ATCC 43961 / DSM 17024</strain>
    </source>
</reference>
<proteinExistence type="predicted"/>
<accession>Q21PP6</accession>
<keyword evidence="2" id="KW-1185">Reference proteome</keyword>